<dbReference type="EMBL" id="WJXA01000002">
    <property type="protein sequence ID" value="KAF7150705.1"/>
    <property type="molecule type" value="Genomic_DNA"/>
</dbReference>
<dbReference type="AlphaFoldDB" id="A0A834LW37"/>
<dbReference type="OrthoDB" id="1734564at2759"/>
<dbReference type="Proteomes" id="UP000626092">
    <property type="component" value="Unassembled WGS sequence"/>
</dbReference>
<dbReference type="PANTHER" id="PTHR46328">
    <property type="entry name" value="FAR-RED IMPAIRED RESPONSIVE (FAR1) FAMILY PROTEIN-RELATED"/>
    <property type="match status" value="1"/>
</dbReference>
<proteinExistence type="predicted"/>
<evidence type="ECO:0000313" key="2">
    <source>
        <dbReference type="EMBL" id="KAF7150705.1"/>
    </source>
</evidence>
<keyword evidence="3" id="KW-1185">Reference proteome</keyword>
<comment type="caution">
    <text evidence="2">The sequence shown here is derived from an EMBL/GenBank/DDBJ whole genome shotgun (WGS) entry which is preliminary data.</text>
</comment>
<reference evidence="2" key="1">
    <citation type="submission" date="2019-11" db="EMBL/GenBank/DDBJ databases">
        <authorList>
            <person name="Liu Y."/>
            <person name="Hou J."/>
            <person name="Li T.-Q."/>
            <person name="Guan C.-H."/>
            <person name="Wu X."/>
            <person name="Wu H.-Z."/>
            <person name="Ling F."/>
            <person name="Zhang R."/>
            <person name="Shi X.-G."/>
            <person name="Ren J.-P."/>
            <person name="Chen E.-F."/>
            <person name="Sun J.-M."/>
        </authorList>
    </citation>
    <scope>NUCLEOTIDE SEQUENCE</scope>
    <source>
        <strain evidence="2">Adult_tree_wgs_1</strain>
        <tissue evidence="2">Leaves</tissue>
    </source>
</reference>
<protein>
    <recommendedName>
        <fullName evidence="1">FAR1 domain-containing protein</fullName>
    </recommendedName>
</protein>
<gene>
    <name evidence="2" type="ORF">RHSIM_Rhsim02G0080200</name>
</gene>
<dbReference type="PANTHER" id="PTHR46328:SF39">
    <property type="entry name" value="PROTEIN FAR1-RELATED SEQUENCE 5-LIKE"/>
    <property type="match status" value="1"/>
</dbReference>
<dbReference type="Pfam" id="PF03101">
    <property type="entry name" value="FAR1"/>
    <property type="match status" value="1"/>
</dbReference>
<feature type="domain" description="FAR1" evidence="1">
    <location>
        <begin position="23"/>
        <end position="97"/>
    </location>
</feature>
<evidence type="ECO:0000313" key="3">
    <source>
        <dbReference type="Proteomes" id="UP000626092"/>
    </source>
</evidence>
<organism evidence="2 3">
    <name type="scientific">Rhododendron simsii</name>
    <name type="common">Sims's rhododendron</name>
    <dbReference type="NCBI Taxonomy" id="118357"/>
    <lineage>
        <taxon>Eukaryota</taxon>
        <taxon>Viridiplantae</taxon>
        <taxon>Streptophyta</taxon>
        <taxon>Embryophyta</taxon>
        <taxon>Tracheophyta</taxon>
        <taxon>Spermatophyta</taxon>
        <taxon>Magnoliopsida</taxon>
        <taxon>eudicotyledons</taxon>
        <taxon>Gunneridae</taxon>
        <taxon>Pentapetalae</taxon>
        <taxon>asterids</taxon>
        <taxon>Ericales</taxon>
        <taxon>Ericaceae</taxon>
        <taxon>Ericoideae</taxon>
        <taxon>Rhodoreae</taxon>
        <taxon>Rhododendron</taxon>
    </lineage>
</organism>
<name>A0A834LW37_RHOSS</name>
<accession>A0A834LW37</accession>
<sequence>MLEQIKNHMIEGMSFESDGAAKSFYDGHARRTGFITRIVSSCKSGNDGSAISRRLACNKEGYNLNSQRKTGQCRIRKRESHREGCMAMVLVKREKLGECRNGL</sequence>
<dbReference type="InterPro" id="IPR004330">
    <property type="entry name" value="FAR1_DNA_bnd_dom"/>
</dbReference>
<evidence type="ECO:0000259" key="1">
    <source>
        <dbReference type="Pfam" id="PF03101"/>
    </source>
</evidence>